<feature type="compositionally biased region" description="Acidic residues" evidence="1">
    <location>
        <begin position="1052"/>
        <end position="1067"/>
    </location>
</feature>
<organism evidence="2 3">
    <name type="scientific">Collybia nuda</name>
    <dbReference type="NCBI Taxonomy" id="64659"/>
    <lineage>
        <taxon>Eukaryota</taxon>
        <taxon>Fungi</taxon>
        <taxon>Dikarya</taxon>
        <taxon>Basidiomycota</taxon>
        <taxon>Agaricomycotina</taxon>
        <taxon>Agaricomycetes</taxon>
        <taxon>Agaricomycetidae</taxon>
        <taxon>Agaricales</taxon>
        <taxon>Tricholomatineae</taxon>
        <taxon>Clitocybaceae</taxon>
        <taxon>Collybia</taxon>
    </lineage>
</organism>
<dbReference type="AlphaFoldDB" id="A0A9P5Y8I2"/>
<evidence type="ECO:0000256" key="1">
    <source>
        <dbReference type="SAM" id="MobiDB-lite"/>
    </source>
</evidence>
<evidence type="ECO:0000313" key="2">
    <source>
        <dbReference type="EMBL" id="KAF9464233.1"/>
    </source>
</evidence>
<dbReference type="OrthoDB" id="3183767at2759"/>
<sequence>MRIPDNSHQPPPWPFSNMSKYLLMNWLHTGGTQKSESEVTRLARDVISAPSFKPEDLAEFDTNRENKQIDTAQATTTNTAPFSDDDWREVSVVIDIPVPIKGSSPQKFQVPGLHHRSIIQVIKATFGDSTARSFHLTPFKRIHVDPTGQETRIFDEVYTSEAFEEAHDKLQKQPTQPGCMLERVIAGLMFWSDSTHLTNFGTASVWPIYMYYANLSKYIRAKPNSGACHHIAYIPSLPDNLSDFISTFITATSHRPKILTLCKHELIHGVWRLILDDEFVEAYQHGIVMECADGIVRRVFPRVFTYSADYPEKVIIATVRNRGICPCPRCCIPMKDCDKIGWISDIKGRLGRGRTYMADLVSNGRDRIYRLGHGISSKGVEGVLKPFSLLPTVNAFADRLSAFNFNPHPMLVVDLLHEFELGVWKATFIHIIRVLYAAVPGGKAVHELNARFRQVPTFGISTIRRFANNASEMKKLAARDFEDLLQNIIPVVEGLLPEPHNTQLLRLLYRLAEWHALAKLRMHTDHTLKLLDESTVTLGKEMHSFRNSSSTAWTCKELPSETASRGRRIEKKRAKLAAQSLAASVPLPPDGLLPALNTLSDNAPVSIPIANTPKVKTLNLNTYKFHALGDYVRAIRMFGTTDSYSTQIGELAHRTVKGFYRCTNKKNATKQIARHERRQTCLRRARKAAQDPQRHHVHHVGFSDNDPLPCTGVDLHHHMSNSKAHAHHLQSFIREPINDPSKLSHLLGRLLERDFEGDEDPQFLDEERNSLRIIGDRIYAVKVLRINHTTYDIRRDQDSMNPRTHCNVMLHSQETEKGAHPFWYARVLGVFHAEVLHTGENARNRSIQHMEFLWVRWFGIEPDYQSGFKVAKLPKIGFVTETDGAFGFLDPSLVLRGCHLVPAFAAGRTNQLLKTVLPTAARLPEEIDDWANYYVIIWVDRDMFMRYSGGGLGHQHESTRWTTTGCNNNSETEGMDVDLEPDLENLLENITSTTAQHNPLAKPSSYLSQNKDDEESNGSDSIHSNSSDDNDDEDPSKYGTDDDEDGRAYFGPEDDEPMFAYDSDEGL</sequence>
<feature type="compositionally biased region" description="Low complexity" evidence="1">
    <location>
        <begin position="1018"/>
        <end position="1027"/>
    </location>
</feature>
<reference evidence="2" key="1">
    <citation type="submission" date="2020-11" db="EMBL/GenBank/DDBJ databases">
        <authorList>
            <consortium name="DOE Joint Genome Institute"/>
            <person name="Ahrendt S."/>
            <person name="Riley R."/>
            <person name="Andreopoulos W."/>
            <person name="Labutti K."/>
            <person name="Pangilinan J."/>
            <person name="Ruiz-Duenas F.J."/>
            <person name="Barrasa J.M."/>
            <person name="Sanchez-Garcia M."/>
            <person name="Camarero S."/>
            <person name="Miyauchi S."/>
            <person name="Serrano A."/>
            <person name="Linde D."/>
            <person name="Babiker R."/>
            <person name="Drula E."/>
            <person name="Ayuso-Fernandez I."/>
            <person name="Pacheco R."/>
            <person name="Padilla G."/>
            <person name="Ferreira P."/>
            <person name="Barriuso J."/>
            <person name="Kellner H."/>
            <person name="Castanera R."/>
            <person name="Alfaro M."/>
            <person name="Ramirez L."/>
            <person name="Pisabarro A.G."/>
            <person name="Kuo A."/>
            <person name="Tritt A."/>
            <person name="Lipzen A."/>
            <person name="He G."/>
            <person name="Yan M."/>
            <person name="Ng V."/>
            <person name="Cullen D."/>
            <person name="Martin F."/>
            <person name="Rosso M.-N."/>
            <person name="Henrissat B."/>
            <person name="Hibbett D."/>
            <person name="Martinez A.T."/>
            <person name="Grigoriev I.V."/>
        </authorList>
    </citation>
    <scope>NUCLEOTIDE SEQUENCE</scope>
    <source>
        <strain evidence="2">CBS 247.69</strain>
    </source>
</reference>
<comment type="caution">
    <text evidence="2">The sequence shown here is derived from an EMBL/GenBank/DDBJ whole genome shotgun (WGS) entry which is preliminary data.</text>
</comment>
<gene>
    <name evidence="2" type="ORF">BDZ94DRAFT_1216685</name>
</gene>
<dbReference type="Pfam" id="PF18759">
    <property type="entry name" value="Plavaka"/>
    <property type="match status" value="1"/>
</dbReference>
<evidence type="ECO:0000313" key="3">
    <source>
        <dbReference type="Proteomes" id="UP000807353"/>
    </source>
</evidence>
<keyword evidence="3" id="KW-1185">Reference proteome</keyword>
<accession>A0A9P5Y8I2</accession>
<dbReference type="Proteomes" id="UP000807353">
    <property type="component" value="Unassembled WGS sequence"/>
</dbReference>
<protein>
    <submittedName>
        <fullName evidence="2">Uncharacterized protein</fullName>
    </submittedName>
</protein>
<dbReference type="InterPro" id="IPR041078">
    <property type="entry name" value="Plavaka"/>
</dbReference>
<feature type="region of interest" description="Disordered" evidence="1">
    <location>
        <begin position="952"/>
        <end position="976"/>
    </location>
</feature>
<dbReference type="EMBL" id="MU150255">
    <property type="protein sequence ID" value="KAF9464233.1"/>
    <property type="molecule type" value="Genomic_DNA"/>
</dbReference>
<feature type="region of interest" description="Disordered" evidence="1">
    <location>
        <begin position="992"/>
        <end position="1067"/>
    </location>
</feature>
<proteinExistence type="predicted"/>
<feature type="compositionally biased region" description="Polar residues" evidence="1">
    <location>
        <begin position="960"/>
        <end position="972"/>
    </location>
</feature>
<name>A0A9P5Y8I2_9AGAR</name>